<dbReference type="InterPro" id="IPR004401">
    <property type="entry name" value="YbaB/EbfC"/>
</dbReference>
<name>A0A3A4KQG4_9NOCA</name>
<reference evidence="1 2" key="1">
    <citation type="submission" date="2018-09" db="EMBL/GenBank/DDBJ databases">
        <title>YIM PH21274 draft genome.</title>
        <authorList>
            <person name="Miao C."/>
        </authorList>
    </citation>
    <scope>NUCLEOTIDE SEQUENCE [LARGE SCALE GENOMIC DNA]</scope>
    <source>
        <strain evidence="1 2">YIM PH 21724</strain>
    </source>
</reference>
<evidence type="ECO:0000313" key="2">
    <source>
        <dbReference type="Proteomes" id="UP000266677"/>
    </source>
</evidence>
<dbReference type="AlphaFoldDB" id="A0A3A4KQG4"/>
<gene>
    <name evidence="1" type="ORF">D5S18_23245</name>
</gene>
<dbReference type="OrthoDB" id="4484388at2"/>
<dbReference type="InterPro" id="IPR036894">
    <property type="entry name" value="YbaB-like_sf"/>
</dbReference>
<dbReference type="Pfam" id="PF02575">
    <property type="entry name" value="YbaB_DNA_bd"/>
    <property type="match status" value="1"/>
</dbReference>
<evidence type="ECO:0000313" key="1">
    <source>
        <dbReference type="EMBL" id="RJO72097.1"/>
    </source>
</evidence>
<dbReference type="SUPFAM" id="SSF82607">
    <property type="entry name" value="YbaB-like"/>
    <property type="match status" value="1"/>
</dbReference>
<dbReference type="Proteomes" id="UP000266677">
    <property type="component" value="Unassembled WGS sequence"/>
</dbReference>
<sequence length="99" mass="10728">MYETMDELMASVQRRLYRLRDLADDMGAVTASETAPDGSVSVTVDGNGALVDLRFSQAISKMSPTDFEKALIDTAHAAAARAFAARGDLINAFNDEIRE</sequence>
<organism evidence="1 2">
    <name type="scientific">Nocardia panacis</name>
    <dbReference type="NCBI Taxonomy" id="2340916"/>
    <lineage>
        <taxon>Bacteria</taxon>
        <taxon>Bacillati</taxon>
        <taxon>Actinomycetota</taxon>
        <taxon>Actinomycetes</taxon>
        <taxon>Mycobacteriales</taxon>
        <taxon>Nocardiaceae</taxon>
        <taxon>Nocardia</taxon>
    </lineage>
</organism>
<protein>
    <submittedName>
        <fullName evidence="1">YbaB/EbfC family DNA-binding protein</fullName>
    </submittedName>
</protein>
<keyword evidence="2" id="KW-1185">Reference proteome</keyword>
<proteinExistence type="predicted"/>
<accession>A0A3A4KQG4</accession>
<keyword evidence="1" id="KW-0238">DNA-binding</keyword>
<dbReference type="EMBL" id="QZFU01000029">
    <property type="protein sequence ID" value="RJO72097.1"/>
    <property type="molecule type" value="Genomic_DNA"/>
</dbReference>
<comment type="caution">
    <text evidence="1">The sequence shown here is derived from an EMBL/GenBank/DDBJ whole genome shotgun (WGS) entry which is preliminary data.</text>
</comment>
<dbReference type="GO" id="GO:0003677">
    <property type="term" value="F:DNA binding"/>
    <property type="evidence" value="ECO:0007669"/>
    <property type="project" value="UniProtKB-KW"/>
</dbReference>
<dbReference type="Gene3D" id="3.30.1310.10">
    <property type="entry name" value="Nucleoid-associated protein YbaB-like domain"/>
    <property type="match status" value="1"/>
</dbReference>